<dbReference type="Pfam" id="PF01144">
    <property type="entry name" value="CoA_trans"/>
    <property type="match status" value="1"/>
</dbReference>
<proteinExistence type="predicted"/>
<dbReference type="GO" id="GO:0008410">
    <property type="term" value="F:CoA-transferase activity"/>
    <property type="evidence" value="ECO:0007669"/>
    <property type="project" value="InterPro"/>
</dbReference>
<dbReference type="RefSeq" id="WP_248668469.1">
    <property type="nucleotide sequence ID" value="NZ_JALPRX010000080.1"/>
</dbReference>
<accession>A0A9X1Y9G4</accession>
<reference evidence="1" key="1">
    <citation type="submission" date="2022-04" db="EMBL/GenBank/DDBJ databases">
        <title>Roseomonas acroporae sp. nov., isolated from coral Acropora digitifera.</title>
        <authorList>
            <person name="Sun H."/>
        </authorList>
    </citation>
    <scope>NUCLEOTIDE SEQUENCE</scope>
    <source>
        <strain evidence="1">NAR14</strain>
    </source>
</reference>
<organism evidence="1 2">
    <name type="scientific">Roseomonas acroporae</name>
    <dbReference type="NCBI Taxonomy" id="2937791"/>
    <lineage>
        <taxon>Bacteria</taxon>
        <taxon>Pseudomonadati</taxon>
        <taxon>Pseudomonadota</taxon>
        <taxon>Alphaproteobacteria</taxon>
        <taxon>Acetobacterales</taxon>
        <taxon>Roseomonadaceae</taxon>
        <taxon>Roseomonas</taxon>
    </lineage>
</organism>
<keyword evidence="2" id="KW-1185">Reference proteome</keyword>
<dbReference type="Gene3D" id="3.30.30.40">
    <property type="match status" value="1"/>
</dbReference>
<dbReference type="Gene3D" id="3.40.1080.10">
    <property type="entry name" value="Glutaconate Coenzyme A-transferase"/>
    <property type="match status" value="1"/>
</dbReference>
<protein>
    <submittedName>
        <fullName evidence="1">CoA synthetase</fullName>
    </submittedName>
</protein>
<dbReference type="SMART" id="SM00882">
    <property type="entry name" value="CoA_trans"/>
    <property type="match status" value="1"/>
</dbReference>
<dbReference type="InterPro" id="IPR004165">
    <property type="entry name" value="CoA_trans_fam_I"/>
</dbReference>
<name>A0A9X1Y9G4_9PROT</name>
<dbReference type="SUPFAM" id="SSF100950">
    <property type="entry name" value="NagB/RpiA/CoA transferase-like"/>
    <property type="match status" value="1"/>
</dbReference>
<evidence type="ECO:0000313" key="1">
    <source>
        <dbReference type="EMBL" id="MCK8786354.1"/>
    </source>
</evidence>
<evidence type="ECO:0000313" key="2">
    <source>
        <dbReference type="Proteomes" id="UP001139516"/>
    </source>
</evidence>
<gene>
    <name evidence="1" type="ORF">M0638_18410</name>
</gene>
<comment type="caution">
    <text evidence="1">The sequence shown here is derived from an EMBL/GenBank/DDBJ whole genome shotgun (WGS) entry which is preliminary data.</text>
</comment>
<dbReference type="AlphaFoldDB" id="A0A9X1Y9G4"/>
<dbReference type="InterPro" id="IPR037171">
    <property type="entry name" value="NagB/RpiA_transferase-like"/>
</dbReference>
<sequence>MQVPTPDDLARLVPDGALLALPPDNSLPSLALVRALVRRGARGLRLLGVPVSGLASDILIGAGCVAEIQTSAVSLGEAGFAPRFTAALKAGTIRVRDATCPAIHTMLQAAEKGVPFMPLRGIIGSDILANRPDWLVIDNPFAAADAGGGGGGGDPIVLLPALQPDVAAFHAAMADEAGNVWVGRRRELATIAHASRRVLVTVERVVPGNMLEDERLAAGTISATYVEAVALAERGAAPIALLDEYGADPAAVAEYARMARTEEGFRAWCERHVYGDALKVAAE</sequence>
<dbReference type="EMBL" id="JALPRX010000080">
    <property type="protein sequence ID" value="MCK8786354.1"/>
    <property type="molecule type" value="Genomic_DNA"/>
</dbReference>
<dbReference type="Proteomes" id="UP001139516">
    <property type="component" value="Unassembled WGS sequence"/>
</dbReference>